<dbReference type="PROSITE" id="PS00764">
    <property type="entry name" value="ENDONUCLEASE_III_1"/>
    <property type="match status" value="1"/>
</dbReference>
<dbReference type="GO" id="GO:0019104">
    <property type="term" value="F:DNA N-glycosylase activity"/>
    <property type="evidence" value="ECO:0007669"/>
    <property type="project" value="TreeGrafter"/>
</dbReference>
<keyword evidence="9" id="KW-0234">DNA repair</keyword>
<evidence type="ECO:0000259" key="11">
    <source>
        <dbReference type="SMART" id="SM00478"/>
    </source>
</evidence>
<protein>
    <submittedName>
        <fullName evidence="12">Endonuclease III</fullName>
    </submittedName>
</protein>
<dbReference type="InterPro" id="IPR011257">
    <property type="entry name" value="DNA_glycosylase"/>
</dbReference>
<dbReference type="InterPro" id="IPR004035">
    <property type="entry name" value="Endouclease-III_FeS-bd_BS"/>
</dbReference>
<comment type="similarity">
    <text evidence="2">Belongs to the Nth/MutY family.</text>
</comment>
<name>A0A4Q9Z0V3_9FLAO</name>
<keyword evidence="3" id="KW-0004">4Fe-4S</keyword>
<gene>
    <name evidence="12" type="ORF">EZL74_08425</name>
</gene>
<evidence type="ECO:0000256" key="2">
    <source>
        <dbReference type="ARBA" id="ARBA00008343"/>
    </source>
</evidence>
<evidence type="ECO:0000256" key="3">
    <source>
        <dbReference type="ARBA" id="ARBA00022485"/>
    </source>
</evidence>
<dbReference type="Gene3D" id="1.10.340.30">
    <property type="entry name" value="Hypothetical protein, domain 2"/>
    <property type="match status" value="1"/>
</dbReference>
<proteinExistence type="inferred from homology"/>
<keyword evidence="6" id="KW-0378">Hydrolase</keyword>
<evidence type="ECO:0000256" key="1">
    <source>
        <dbReference type="ARBA" id="ARBA00001966"/>
    </source>
</evidence>
<keyword evidence="5" id="KW-0227">DNA damage</keyword>
<accession>A0A4Q9Z0V3</accession>
<dbReference type="PANTHER" id="PTHR10359:SF18">
    <property type="entry name" value="ENDONUCLEASE III"/>
    <property type="match status" value="1"/>
</dbReference>
<organism evidence="12 13">
    <name type="scientific">Flavobacterium silvisoli</name>
    <dbReference type="NCBI Taxonomy" id="2529433"/>
    <lineage>
        <taxon>Bacteria</taxon>
        <taxon>Pseudomonadati</taxon>
        <taxon>Bacteroidota</taxon>
        <taxon>Flavobacteriia</taxon>
        <taxon>Flavobacteriales</taxon>
        <taxon>Flavobacteriaceae</taxon>
        <taxon>Flavobacterium</taxon>
    </lineage>
</organism>
<keyword evidence="12" id="KW-0540">Nuclease</keyword>
<evidence type="ECO:0000256" key="8">
    <source>
        <dbReference type="ARBA" id="ARBA00023014"/>
    </source>
</evidence>
<dbReference type="SMART" id="SM00478">
    <property type="entry name" value="ENDO3c"/>
    <property type="match status" value="1"/>
</dbReference>
<dbReference type="Gene3D" id="1.10.1670.10">
    <property type="entry name" value="Helix-hairpin-Helix base-excision DNA repair enzymes (C-terminal)"/>
    <property type="match status" value="1"/>
</dbReference>
<evidence type="ECO:0000256" key="9">
    <source>
        <dbReference type="ARBA" id="ARBA00023204"/>
    </source>
</evidence>
<reference evidence="12 13" key="1">
    <citation type="submission" date="2019-02" db="EMBL/GenBank/DDBJ databases">
        <title>Flavobacterium sp. RD-2-33 isolated from forest soil.</title>
        <authorList>
            <person name="Chaudhary D.K."/>
        </authorList>
    </citation>
    <scope>NUCLEOTIDE SEQUENCE [LARGE SCALE GENOMIC DNA]</scope>
    <source>
        <strain evidence="12 13">RD-2-33</strain>
    </source>
</reference>
<comment type="cofactor">
    <cofactor evidence="1">
        <name>[4Fe-4S] cluster</name>
        <dbReference type="ChEBI" id="CHEBI:49883"/>
    </cofactor>
</comment>
<dbReference type="GO" id="GO:0006285">
    <property type="term" value="P:base-excision repair, AP site formation"/>
    <property type="evidence" value="ECO:0007669"/>
    <property type="project" value="TreeGrafter"/>
</dbReference>
<evidence type="ECO:0000256" key="7">
    <source>
        <dbReference type="ARBA" id="ARBA00023004"/>
    </source>
</evidence>
<dbReference type="Pfam" id="PF00730">
    <property type="entry name" value="HhH-GPD"/>
    <property type="match status" value="1"/>
</dbReference>
<dbReference type="CDD" id="cd00056">
    <property type="entry name" value="ENDO3c"/>
    <property type="match status" value="1"/>
</dbReference>
<evidence type="ECO:0000256" key="5">
    <source>
        <dbReference type="ARBA" id="ARBA00022763"/>
    </source>
</evidence>
<comment type="caution">
    <text evidence="12">The sequence shown here is derived from an EMBL/GenBank/DDBJ whole genome shotgun (WGS) entry which is preliminary data.</text>
</comment>
<dbReference type="InterPro" id="IPR003265">
    <property type="entry name" value="HhH-GPD_domain"/>
</dbReference>
<keyword evidence="4" id="KW-0479">Metal-binding</keyword>
<evidence type="ECO:0000313" key="12">
    <source>
        <dbReference type="EMBL" id="TBX68813.1"/>
    </source>
</evidence>
<dbReference type="PANTHER" id="PTHR10359">
    <property type="entry name" value="A/G-SPECIFIC ADENINE GLYCOSYLASE/ENDONUCLEASE III"/>
    <property type="match status" value="1"/>
</dbReference>
<evidence type="ECO:0000313" key="13">
    <source>
        <dbReference type="Proteomes" id="UP000293300"/>
    </source>
</evidence>
<dbReference type="Proteomes" id="UP000293300">
    <property type="component" value="Unassembled WGS sequence"/>
</dbReference>
<feature type="domain" description="HhH-GPD" evidence="11">
    <location>
        <begin position="42"/>
        <end position="189"/>
    </location>
</feature>
<dbReference type="InterPro" id="IPR023170">
    <property type="entry name" value="HhH_base_excis_C"/>
</dbReference>
<keyword evidence="13" id="KW-1185">Reference proteome</keyword>
<dbReference type="SUPFAM" id="SSF48150">
    <property type="entry name" value="DNA-glycosylase"/>
    <property type="match status" value="1"/>
</dbReference>
<keyword evidence="10" id="KW-0326">Glycosidase</keyword>
<keyword evidence="7" id="KW-0408">Iron</keyword>
<evidence type="ECO:0000256" key="10">
    <source>
        <dbReference type="ARBA" id="ARBA00023295"/>
    </source>
</evidence>
<dbReference type="GO" id="GO:0004519">
    <property type="term" value="F:endonuclease activity"/>
    <property type="evidence" value="ECO:0007669"/>
    <property type="project" value="UniProtKB-KW"/>
</dbReference>
<keyword evidence="12" id="KW-0255">Endonuclease</keyword>
<evidence type="ECO:0000256" key="6">
    <source>
        <dbReference type="ARBA" id="ARBA00022801"/>
    </source>
</evidence>
<dbReference type="GO" id="GO:0051539">
    <property type="term" value="F:4 iron, 4 sulfur cluster binding"/>
    <property type="evidence" value="ECO:0007669"/>
    <property type="project" value="UniProtKB-KW"/>
</dbReference>
<dbReference type="PIRSF" id="PIRSF001435">
    <property type="entry name" value="Nth"/>
    <property type="match status" value="1"/>
</dbReference>
<keyword evidence="8" id="KW-0411">Iron-sulfur</keyword>
<evidence type="ECO:0000256" key="4">
    <source>
        <dbReference type="ARBA" id="ARBA00022723"/>
    </source>
</evidence>
<dbReference type="AlphaFoldDB" id="A0A4Q9Z0V3"/>
<sequence length="214" mass="23935">MNLFDDNTNWAEKLEPLITLYKGRPHPLAYKNPYQLMIMVILSAQDSDANINKIAPALFDAYPNLESIAVSNLESIIPYISKVRNFGTKANWILQIAQELKENKNIPTNLDSLTALKGIGRKSANVILRETNQPAEGIIADLHVIRVAPRIGIIKETKDGNKVEKQLMETLPKEIWGEIGMAISFLGRETCRPTNPKCAACPVQTHCQYPLKTL</sequence>
<dbReference type="GO" id="GO:0046872">
    <property type="term" value="F:metal ion binding"/>
    <property type="evidence" value="ECO:0007669"/>
    <property type="project" value="UniProtKB-KW"/>
</dbReference>
<dbReference type="EMBL" id="SJPE01000008">
    <property type="protein sequence ID" value="TBX68813.1"/>
    <property type="molecule type" value="Genomic_DNA"/>
</dbReference>
<dbReference type="OrthoDB" id="9800977at2"/>